<dbReference type="InterPro" id="IPR003423">
    <property type="entry name" value="OMP_efflux"/>
</dbReference>
<dbReference type="GO" id="GO:1990281">
    <property type="term" value="C:efflux pump complex"/>
    <property type="evidence" value="ECO:0007669"/>
    <property type="project" value="TreeGrafter"/>
</dbReference>
<accession>A0A3B7MY71</accession>
<dbReference type="Proteomes" id="UP000263900">
    <property type="component" value="Chromosome"/>
</dbReference>
<dbReference type="AlphaFoldDB" id="A0A3B7MY71"/>
<evidence type="ECO:0000256" key="1">
    <source>
        <dbReference type="ARBA" id="ARBA00004442"/>
    </source>
</evidence>
<dbReference type="PANTHER" id="PTHR30026">
    <property type="entry name" value="OUTER MEMBRANE PROTEIN TOLC"/>
    <property type="match status" value="1"/>
</dbReference>
<proteinExistence type="inferred from homology"/>
<evidence type="ECO:0000313" key="9">
    <source>
        <dbReference type="EMBL" id="AXY78179.1"/>
    </source>
</evidence>
<dbReference type="EMBL" id="CP032157">
    <property type="protein sequence ID" value="AXY78179.1"/>
    <property type="molecule type" value="Genomic_DNA"/>
</dbReference>
<feature type="chain" id="PRO_5017545739" evidence="8">
    <location>
        <begin position="21"/>
        <end position="444"/>
    </location>
</feature>
<comment type="subcellular location">
    <subcellularLocation>
        <location evidence="1">Cell outer membrane</location>
    </subcellularLocation>
</comment>
<dbReference type="Gene3D" id="1.20.1600.10">
    <property type="entry name" value="Outer membrane efflux proteins (OEP)"/>
    <property type="match status" value="1"/>
</dbReference>
<keyword evidence="7" id="KW-0998">Cell outer membrane</keyword>
<evidence type="ECO:0000256" key="5">
    <source>
        <dbReference type="ARBA" id="ARBA00022692"/>
    </source>
</evidence>
<comment type="similarity">
    <text evidence="2">Belongs to the outer membrane factor (OMF) (TC 1.B.17) family.</text>
</comment>
<dbReference type="KEGG" id="pseg:D3H65_31115"/>
<protein>
    <submittedName>
        <fullName evidence="9">TolC family protein</fullName>
    </submittedName>
</protein>
<dbReference type="GO" id="GO:0009279">
    <property type="term" value="C:cell outer membrane"/>
    <property type="evidence" value="ECO:0007669"/>
    <property type="project" value="UniProtKB-SubCell"/>
</dbReference>
<evidence type="ECO:0000256" key="8">
    <source>
        <dbReference type="SAM" id="SignalP"/>
    </source>
</evidence>
<dbReference type="RefSeq" id="WP_119054052.1">
    <property type="nucleotide sequence ID" value="NZ_CP032157.1"/>
</dbReference>
<feature type="signal peptide" evidence="8">
    <location>
        <begin position="1"/>
        <end position="20"/>
    </location>
</feature>
<keyword evidence="8" id="KW-0732">Signal</keyword>
<keyword evidence="6" id="KW-0472">Membrane</keyword>
<keyword evidence="5" id="KW-0812">Transmembrane</keyword>
<dbReference type="GO" id="GO:0015562">
    <property type="term" value="F:efflux transmembrane transporter activity"/>
    <property type="evidence" value="ECO:0007669"/>
    <property type="project" value="InterPro"/>
</dbReference>
<evidence type="ECO:0000256" key="7">
    <source>
        <dbReference type="ARBA" id="ARBA00023237"/>
    </source>
</evidence>
<evidence type="ECO:0000256" key="6">
    <source>
        <dbReference type="ARBA" id="ARBA00023136"/>
    </source>
</evidence>
<dbReference type="GO" id="GO:0015288">
    <property type="term" value="F:porin activity"/>
    <property type="evidence" value="ECO:0007669"/>
    <property type="project" value="TreeGrafter"/>
</dbReference>
<evidence type="ECO:0000256" key="2">
    <source>
        <dbReference type="ARBA" id="ARBA00007613"/>
    </source>
</evidence>
<dbReference type="OrthoDB" id="9811587at2"/>
<evidence type="ECO:0000313" key="10">
    <source>
        <dbReference type="Proteomes" id="UP000263900"/>
    </source>
</evidence>
<sequence>MKKVMIILMLTAGSSMFVNAQDTLLQRVPVNWTLENSIAYARQNSITINTQKLSSRSANEDLLQSKAAKLPSLSGAMSQSLVNSTNTDPVVGGFQTQANFSSNYSLSSSIVLFNGGFLKNDIKAKELSLKAANLNVQETENDITLSITQAFLNILLAKENIVYMEEILATSRAQLKQGQQQFDAGSISRKDFLQFESQVASDEYNLVNANNTLRQNTLVLKQLLLLPSTYNFEVTVPPAVKVDAEGQGLIQTQETAQQTRPEIENSEVAVQLAEANLAKVKAGTRPTISLGASLSTGYSDNQANPYLKQLNNNFYQSLGINMSVPIYNKRINKTNIAKNNILIEQARLAQLDTRNTLNQQIEQVYISWQNALAQYTAANTQMKASEETYNITNEQLKYGSVNLVELLQQKNTYVQATQAYIQAKYSSILYGKIYDFYAGVPITF</sequence>
<dbReference type="SUPFAM" id="SSF56954">
    <property type="entry name" value="Outer membrane efflux proteins (OEP)"/>
    <property type="match status" value="1"/>
</dbReference>
<dbReference type="PANTHER" id="PTHR30026:SF20">
    <property type="entry name" value="OUTER MEMBRANE PROTEIN TOLC"/>
    <property type="match status" value="1"/>
</dbReference>
<keyword evidence="10" id="KW-1185">Reference proteome</keyword>
<name>A0A3B7MY71_9BACT</name>
<dbReference type="InterPro" id="IPR051906">
    <property type="entry name" value="TolC-like"/>
</dbReference>
<reference evidence="9 10" key="1">
    <citation type="submission" date="2018-09" db="EMBL/GenBank/DDBJ databases">
        <title>Genome sequencing of strain 6GH32-13.</title>
        <authorList>
            <person name="Weon H.-Y."/>
            <person name="Heo J."/>
            <person name="Kwon S.-W."/>
        </authorList>
    </citation>
    <scope>NUCLEOTIDE SEQUENCE [LARGE SCALE GENOMIC DNA]</scope>
    <source>
        <strain evidence="9 10">5GH32-13</strain>
    </source>
</reference>
<gene>
    <name evidence="9" type="ORF">D3H65_31115</name>
</gene>
<organism evidence="9 10">
    <name type="scientific">Paraflavitalea soli</name>
    <dbReference type="NCBI Taxonomy" id="2315862"/>
    <lineage>
        <taxon>Bacteria</taxon>
        <taxon>Pseudomonadati</taxon>
        <taxon>Bacteroidota</taxon>
        <taxon>Chitinophagia</taxon>
        <taxon>Chitinophagales</taxon>
        <taxon>Chitinophagaceae</taxon>
        <taxon>Paraflavitalea</taxon>
    </lineage>
</organism>
<evidence type="ECO:0000256" key="3">
    <source>
        <dbReference type="ARBA" id="ARBA00022448"/>
    </source>
</evidence>
<dbReference type="Pfam" id="PF02321">
    <property type="entry name" value="OEP"/>
    <property type="match status" value="2"/>
</dbReference>
<keyword evidence="4" id="KW-1134">Transmembrane beta strand</keyword>
<evidence type="ECO:0000256" key="4">
    <source>
        <dbReference type="ARBA" id="ARBA00022452"/>
    </source>
</evidence>
<keyword evidence="3" id="KW-0813">Transport</keyword>